<dbReference type="Proteomes" id="UP000287651">
    <property type="component" value="Unassembled WGS sequence"/>
</dbReference>
<name>A0A426YPY6_ENSVE</name>
<dbReference type="AlphaFoldDB" id="A0A426YPY6"/>
<dbReference type="InterPro" id="IPR002885">
    <property type="entry name" value="PPR_rpt"/>
</dbReference>
<dbReference type="InterPro" id="IPR046960">
    <property type="entry name" value="PPR_At4g14850-like_plant"/>
</dbReference>
<dbReference type="FunFam" id="1.25.40.10:FF:000348">
    <property type="entry name" value="Pentatricopeptide repeat-containing protein chloroplastic"/>
    <property type="match status" value="1"/>
</dbReference>
<dbReference type="Gene3D" id="2.130.10.10">
    <property type="entry name" value="YVTN repeat-like/Quinoprotein amine dehydrogenase"/>
    <property type="match status" value="1"/>
</dbReference>
<feature type="repeat" description="PPR" evidence="3">
    <location>
        <begin position="666"/>
        <end position="700"/>
    </location>
</feature>
<dbReference type="Pfam" id="PF00400">
    <property type="entry name" value="WD40"/>
    <property type="match status" value="1"/>
</dbReference>
<feature type="repeat" description="PPR" evidence="3">
    <location>
        <begin position="498"/>
        <end position="528"/>
    </location>
</feature>
<dbReference type="InterPro" id="IPR015943">
    <property type="entry name" value="WD40/YVTN_repeat-like_dom_sf"/>
</dbReference>
<dbReference type="PANTHER" id="PTHR47926:SF387">
    <property type="entry name" value="PENTATRICOPEPTIDE REPEAT-CONTAINING PROTEIN"/>
    <property type="match status" value="1"/>
</dbReference>
<evidence type="ECO:0000256" key="1">
    <source>
        <dbReference type="ARBA" id="ARBA00022737"/>
    </source>
</evidence>
<reference evidence="4 5" key="1">
    <citation type="journal article" date="2014" name="Agronomy (Basel)">
        <title>A Draft Genome Sequence for Ensete ventricosum, the Drought-Tolerant Tree Against Hunger.</title>
        <authorList>
            <person name="Harrison J."/>
            <person name="Moore K.A."/>
            <person name="Paszkiewicz K."/>
            <person name="Jones T."/>
            <person name="Grant M."/>
            <person name="Ambacheew D."/>
            <person name="Muzemil S."/>
            <person name="Studholme D.J."/>
        </authorList>
    </citation>
    <scope>NUCLEOTIDE SEQUENCE [LARGE SCALE GENOMIC DNA]</scope>
</reference>
<keyword evidence="2" id="KW-0853">WD repeat</keyword>
<sequence>MVDVGAAERRREALVVCSEKMSAGITLYDLESGEKLMRLPTCASPPHGLLCLADHHLVASQLQRYRSYRGGAIFFWDLNKNPLSCLAFSHDGTLLVSASEDGVIHVWSMIRYQSSETSATWNSNRNLVVTHPILSLMESCDSMVHLKQIQARLTTAGLMSDRFPASRVLAFCALSDPSDMAHAGLVFRGISSPNPYIWNTMIRGYNRANLPLSGFSCFRRMVRDRVEMDSRSFVFVLKSCEQLLEASAGEGIHCVACKAGFMSHLLVGNGLVRFYATQGALASARRVFDALSERDVVSWTTMIDGYSESRKPHEALRLFYQMLMTGTQPNGITFVAILSAISQLGELKFAKLVHDNIGRSGIDASINLLNALVDMYGKCGSVADAKEVFDEMPIKDVFSWTSMMSAYAKCGNLDLARQLFDTMPERNVITWSSIIAAYSQSNQPKEAVQLFYEMIAAHVKPIDATLVSVLSACAMLGCLDLGRWIYEHYVDGKMIRLSVKLANAFIDMYAKCGDIAEATKLFDEMPEKDVVSWNTMILAYAVHGYSKEALFLFEHMKNTQLMPDDITFVGVLSACCHGGLVVEGRRHFADMKSIFGIEPKGVHYACLVDLFGKFGLLKEAHELVRGMPVEPDGAAWGALLNACRMQGNVELGKFAGEMLLGLEPGDSGIYVLMANLYATRREWDDVKKVRKMMKERGVKKTPGRSSIELDGKFHDFHVADVSHLQSKEIYTTLNNIYTQLKIEGYVPWTKC</sequence>
<feature type="repeat" description="WD" evidence="2">
    <location>
        <begin position="76"/>
        <end position="117"/>
    </location>
</feature>
<dbReference type="Pfam" id="PF13041">
    <property type="entry name" value="PPR_2"/>
    <property type="match status" value="2"/>
</dbReference>
<evidence type="ECO:0000256" key="2">
    <source>
        <dbReference type="PROSITE-ProRule" id="PRU00221"/>
    </source>
</evidence>
<evidence type="ECO:0000313" key="5">
    <source>
        <dbReference type="Proteomes" id="UP000287651"/>
    </source>
</evidence>
<dbReference type="Pfam" id="PF20431">
    <property type="entry name" value="E_motif"/>
    <property type="match status" value="1"/>
</dbReference>
<dbReference type="PROSITE" id="PS51375">
    <property type="entry name" value="PPR"/>
    <property type="match status" value="6"/>
</dbReference>
<feature type="repeat" description="PPR" evidence="3">
    <location>
        <begin position="529"/>
        <end position="563"/>
    </location>
</feature>
<gene>
    <name evidence="4" type="ORF">B296_00030566</name>
</gene>
<dbReference type="GO" id="GO:0003723">
    <property type="term" value="F:RNA binding"/>
    <property type="evidence" value="ECO:0007669"/>
    <property type="project" value="InterPro"/>
</dbReference>
<proteinExistence type="predicted"/>
<dbReference type="InterPro" id="IPR011990">
    <property type="entry name" value="TPR-like_helical_dom_sf"/>
</dbReference>
<feature type="repeat" description="PPR" evidence="3">
    <location>
        <begin position="194"/>
        <end position="228"/>
    </location>
</feature>
<dbReference type="NCBIfam" id="TIGR00756">
    <property type="entry name" value="PPR"/>
    <property type="match status" value="7"/>
</dbReference>
<dbReference type="GO" id="GO:0009451">
    <property type="term" value="P:RNA modification"/>
    <property type="evidence" value="ECO:0007669"/>
    <property type="project" value="InterPro"/>
</dbReference>
<dbReference type="PANTHER" id="PTHR47926">
    <property type="entry name" value="PENTATRICOPEPTIDE REPEAT-CONTAINING PROTEIN"/>
    <property type="match status" value="1"/>
</dbReference>
<dbReference type="SUPFAM" id="SSF48452">
    <property type="entry name" value="TPR-like"/>
    <property type="match status" value="1"/>
</dbReference>
<organism evidence="4 5">
    <name type="scientific">Ensete ventricosum</name>
    <name type="common">Abyssinian banana</name>
    <name type="synonym">Musa ensete</name>
    <dbReference type="NCBI Taxonomy" id="4639"/>
    <lineage>
        <taxon>Eukaryota</taxon>
        <taxon>Viridiplantae</taxon>
        <taxon>Streptophyta</taxon>
        <taxon>Embryophyta</taxon>
        <taxon>Tracheophyta</taxon>
        <taxon>Spermatophyta</taxon>
        <taxon>Magnoliopsida</taxon>
        <taxon>Liliopsida</taxon>
        <taxon>Zingiberales</taxon>
        <taxon>Musaceae</taxon>
        <taxon>Ensete</taxon>
    </lineage>
</organism>
<feature type="repeat" description="PPR" evidence="3">
    <location>
        <begin position="396"/>
        <end position="430"/>
    </location>
</feature>
<accession>A0A426YPY6</accession>
<evidence type="ECO:0000256" key="3">
    <source>
        <dbReference type="PROSITE-ProRule" id="PRU00708"/>
    </source>
</evidence>
<dbReference type="PROSITE" id="PS50294">
    <property type="entry name" value="WD_REPEATS_REGION"/>
    <property type="match status" value="1"/>
</dbReference>
<dbReference type="EMBL" id="AMZH03010951">
    <property type="protein sequence ID" value="RRT53780.1"/>
    <property type="molecule type" value="Genomic_DNA"/>
</dbReference>
<dbReference type="InterPro" id="IPR046848">
    <property type="entry name" value="E_motif"/>
</dbReference>
<dbReference type="Gene3D" id="1.25.40.10">
    <property type="entry name" value="Tetratricopeptide repeat domain"/>
    <property type="match status" value="3"/>
</dbReference>
<dbReference type="InterPro" id="IPR001680">
    <property type="entry name" value="WD40_rpt"/>
</dbReference>
<protein>
    <submittedName>
        <fullName evidence="4">Uncharacterized protein</fullName>
    </submittedName>
</protein>
<dbReference type="SMART" id="SM00320">
    <property type="entry name" value="WD40"/>
    <property type="match status" value="1"/>
</dbReference>
<dbReference type="FunFam" id="1.25.40.10:FF:000184">
    <property type="entry name" value="Pentatricopeptide repeat-containing protein, chloroplastic"/>
    <property type="match status" value="1"/>
</dbReference>
<keyword evidence="1" id="KW-0677">Repeat</keyword>
<evidence type="ECO:0000313" key="4">
    <source>
        <dbReference type="EMBL" id="RRT53780.1"/>
    </source>
</evidence>
<dbReference type="PROSITE" id="PS50082">
    <property type="entry name" value="WD_REPEATS_2"/>
    <property type="match status" value="1"/>
</dbReference>
<comment type="caution">
    <text evidence="4">The sequence shown here is derived from an EMBL/GenBank/DDBJ whole genome shotgun (WGS) entry which is preliminary data.</text>
</comment>
<dbReference type="Pfam" id="PF01535">
    <property type="entry name" value="PPR"/>
    <property type="match status" value="5"/>
</dbReference>
<dbReference type="InterPro" id="IPR036322">
    <property type="entry name" value="WD40_repeat_dom_sf"/>
</dbReference>
<feature type="repeat" description="PPR" evidence="3">
    <location>
        <begin position="295"/>
        <end position="329"/>
    </location>
</feature>
<dbReference type="FunFam" id="1.25.40.10:FF:000344">
    <property type="entry name" value="Pentatricopeptide repeat-containing protein"/>
    <property type="match status" value="1"/>
</dbReference>
<dbReference type="SUPFAM" id="SSF50978">
    <property type="entry name" value="WD40 repeat-like"/>
    <property type="match status" value="1"/>
</dbReference>